<keyword evidence="7" id="KW-0804">Transcription</keyword>
<keyword evidence="6" id="KW-0805">Transcription regulation</keyword>
<dbReference type="Pfam" id="PF00096">
    <property type="entry name" value="zf-C2H2"/>
    <property type="match status" value="3"/>
</dbReference>
<evidence type="ECO:0000256" key="2">
    <source>
        <dbReference type="ARBA" id="ARBA00022723"/>
    </source>
</evidence>
<feature type="domain" description="C2H2-type" evidence="11">
    <location>
        <begin position="282"/>
        <end position="309"/>
    </location>
</feature>
<evidence type="ECO:0000256" key="9">
    <source>
        <dbReference type="PROSITE-ProRule" id="PRU00042"/>
    </source>
</evidence>
<evidence type="ECO:0000256" key="4">
    <source>
        <dbReference type="ARBA" id="ARBA00022771"/>
    </source>
</evidence>
<keyword evidence="3" id="KW-0677">Repeat</keyword>
<keyword evidence="2" id="KW-0479">Metal-binding</keyword>
<feature type="domain" description="C2H2-type" evidence="11">
    <location>
        <begin position="499"/>
        <end position="526"/>
    </location>
</feature>
<dbReference type="InterPro" id="IPR013087">
    <property type="entry name" value="Znf_C2H2_type"/>
</dbReference>
<protein>
    <recommendedName>
        <fullName evidence="11">C2H2-type domain-containing protein</fullName>
    </recommendedName>
</protein>
<keyword evidence="4 9" id="KW-0863">Zinc-finger</keyword>
<feature type="region of interest" description="Disordered" evidence="10">
    <location>
        <begin position="131"/>
        <end position="160"/>
    </location>
</feature>
<reference evidence="12" key="1">
    <citation type="submission" date="2020-11" db="EMBL/GenBank/DDBJ databases">
        <authorList>
            <person name="Tran Van P."/>
        </authorList>
    </citation>
    <scope>NUCLEOTIDE SEQUENCE</scope>
</reference>
<evidence type="ECO:0000256" key="5">
    <source>
        <dbReference type="ARBA" id="ARBA00022833"/>
    </source>
</evidence>
<organism evidence="12">
    <name type="scientific">Darwinula stevensoni</name>
    <dbReference type="NCBI Taxonomy" id="69355"/>
    <lineage>
        <taxon>Eukaryota</taxon>
        <taxon>Metazoa</taxon>
        <taxon>Ecdysozoa</taxon>
        <taxon>Arthropoda</taxon>
        <taxon>Crustacea</taxon>
        <taxon>Oligostraca</taxon>
        <taxon>Ostracoda</taxon>
        <taxon>Podocopa</taxon>
        <taxon>Podocopida</taxon>
        <taxon>Darwinulocopina</taxon>
        <taxon>Darwinuloidea</taxon>
        <taxon>Darwinulidae</taxon>
        <taxon>Darwinula</taxon>
    </lineage>
</organism>
<dbReference type="AlphaFoldDB" id="A0A7R9FQR6"/>
<name>A0A7R9FQR6_9CRUS</name>
<dbReference type="GO" id="GO:0008270">
    <property type="term" value="F:zinc ion binding"/>
    <property type="evidence" value="ECO:0007669"/>
    <property type="project" value="UniProtKB-KW"/>
</dbReference>
<evidence type="ECO:0000313" key="12">
    <source>
        <dbReference type="EMBL" id="CAD7251402.1"/>
    </source>
</evidence>
<dbReference type="PANTHER" id="PTHR47772">
    <property type="entry name" value="ZINC FINGER PROTEIN 200"/>
    <property type="match status" value="1"/>
</dbReference>
<accession>A0A7R9FQR6</accession>
<feature type="domain" description="C2H2-type" evidence="11">
    <location>
        <begin position="363"/>
        <end position="391"/>
    </location>
</feature>
<gene>
    <name evidence="12" type="ORF">DSTB1V02_LOCUS11169</name>
</gene>
<dbReference type="EMBL" id="LR903039">
    <property type="protein sequence ID" value="CAD7251402.1"/>
    <property type="molecule type" value="Genomic_DNA"/>
</dbReference>
<evidence type="ECO:0000256" key="8">
    <source>
        <dbReference type="ARBA" id="ARBA00023242"/>
    </source>
</evidence>
<feature type="domain" description="C2H2-type" evidence="11">
    <location>
        <begin position="442"/>
        <end position="469"/>
    </location>
</feature>
<feature type="domain" description="C2H2-type" evidence="11">
    <location>
        <begin position="527"/>
        <end position="555"/>
    </location>
</feature>
<evidence type="ECO:0000256" key="10">
    <source>
        <dbReference type="SAM" id="MobiDB-lite"/>
    </source>
</evidence>
<dbReference type="PROSITE" id="PS00028">
    <property type="entry name" value="ZINC_FINGER_C2H2_1"/>
    <property type="match status" value="10"/>
</dbReference>
<dbReference type="SMART" id="SM00355">
    <property type="entry name" value="ZnF_C2H2"/>
    <property type="match status" value="12"/>
</dbReference>
<dbReference type="GO" id="GO:0005634">
    <property type="term" value="C:nucleus"/>
    <property type="evidence" value="ECO:0007669"/>
    <property type="project" value="UniProtKB-SubCell"/>
</dbReference>
<dbReference type="Gene3D" id="3.30.160.60">
    <property type="entry name" value="Classic Zinc Finger"/>
    <property type="match status" value="7"/>
</dbReference>
<dbReference type="Proteomes" id="UP000677054">
    <property type="component" value="Unassembled WGS sequence"/>
</dbReference>
<dbReference type="Pfam" id="PF12874">
    <property type="entry name" value="zf-met"/>
    <property type="match status" value="1"/>
</dbReference>
<evidence type="ECO:0000313" key="13">
    <source>
        <dbReference type="Proteomes" id="UP000677054"/>
    </source>
</evidence>
<feature type="domain" description="C2H2-type" evidence="11">
    <location>
        <begin position="170"/>
        <end position="193"/>
    </location>
</feature>
<sequence>MATARPSASGGERDFHSSNNLPGSGAKLAVRSVKQALEIARDLRIEEGAINRISMEGTREELDADGETSSIEAFKTQLRSMEQLLKKIPDKDRNQALDDLRHLFQEAKAWAPEKSSEDSHTCTLIDVNSGGLGGGNSPGKMDSQVQQTEPTKEERMMSSGAVKSSKTQSFICQKCYKVFQQKGSLIQHIPGCHDPATVSCATCRKNFHNFVHFQLHHCHPPEKALICDKCGLGFRTAANYNQHLSGHERNGCQSCEAVFTRRKDLKKHVLREHGEKICEKVYQCNFCKKEFAKSHSLYVHLICHAEGSQRVCLKCGEICSNAEEFQGHMKWHADTSKFKCSKCNENFHGIQQYTKHMNAHKQNICALCREDFPSKKKMDRHIREVHNKLQTASDLPSEDEGEEGAERTYMCDACGIRCSSQNQFQRHMMRRHSARNPVSPSYHCQFCSFSSILRSNLVRHMALHTSSRSFVCELCGASFYTSSTLKEHYTYVHSKERLHACEKCGKKFKVRNALLRHLSSHSNTRPFRCHTCPQGYKRLSHLRRHVRSCHNQDLPSTRVVQRLEPDGEGNLVPVAKSSLRPSKANIREELVLNENPGYNGAVMESHLVTVIQTGSIATFENEAGQQSIVVLPIQVSTEGLPPPPPYPNASISEESQAFSNVFPVSSGEVTTLEPLFSADGVYRVVSQNVDASTLDHGE</sequence>
<dbReference type="InterPro" id="IPR036236">
    <property type="entry name" value="Znf_C2H2_sf"/>
</dbReference>
<dbReference type="InterPro" id="IPR050636">
    <property type="entry name" value="C2H2-ZF_domain-containing"/>
</dbReference>
<feature type="region of interest" description="Disordered" evidence="10">
    <location>
        <begin position="1"/>
        <end position="26"/>
    </location>
</feature>
<evidence type="ECO:0000259" key="11">
    <source>
        <dbReference type="PROSITE" id="PS50157"/>
    </source>
</evidence>
<evidence type="ECO:0000256" key="7">
    <source>
        <dbReference type="ARBA" id="ARBA00023163"/>
    </source>
</evidence>
<feature type="domain" description="C2H2-type" evidence="11">
    <location>
        <begin position="470"/>
        <end position="498"/>
    </location>
</feature>
<dbReference type="OrthoDB" id="6346001at2759"/>
<dbReference type="PROSITE" id="PS50157">
    <property type="entry name" value="ZINC_FINGER_C2H2_2"/>
    <property type="match status" value="9"/>
</dbReference>
<dbReference type="SUPFAM" id="SSF57667">
    <property type="entry name" value="beta-beta-alpha zinc fingers"/>
    <property type="match status" value="7"/>
</dbReference>
<comment type="subcellular location">
    <subcellularLocation>
        <location evidence="1">Nucleus</location>
    </subcellularLocation>
</comment>
<keyword evidence="5" id="KW-0862">Zinc</keyword>
<keyword evidence="8" id="KW-0539">Nucleus</keyword>
<evidence type="ECO:0000256" key="3">
    <source>
        <dbReference type="ARBA" id="ARBA00022737"/>
    </source>
</evidence>
<evidence type="ECO:0000256" key="1">
    <source>
        <dbReference type="ARBA" id="ARBA00004123"/>
    </source>
</evidence>
<dbReference type="PANTHER" id="PTHR47772:SF13">
    <property type="entry name" value="GASTRULA ZINC FINGER PROTEIN XLCGF49.1-LIKE-RELATED"/>
    <property type="match status" value="1"/>
</dbReference>
<feature type="domain" description="C2H2-type" evidence="11">
    <location>
        <begin position="338"/>
        <end position="360"/>
    </location>
</feature>
<proteinExistence type="predicted"/>
<feature type="domain" description="C2H2-type" evidence="11">
    <location>
        <begin position="409"/>
        <end position="437"/>
    </location>
</feature>
<dbReference type="EMBL" id="CAJPEV010003522">
    <property type="protein sequence ID" value="CAG0899939.1"/>
    <property type="molecule type" value="Genomic_DNA"/>
</dbReference>
<evidence type="ECO:0000256" key="6">
    <source>
        <dbReference type="ARBA" id="ARBA00023015"/>
    </source>
</evidence>
<keyword evidence="13" id="KW-1185">Reference proteome</keyword>